<dbReference type="PIRSF" id="PIRSF006603">
    <property type="entry name" value="DinF"/>
    <property type="match status" value="1"/>
</dbReference>
<dbReference type="PANTHER" id="PTHR43298:SF2">
    <property type="entry name" value="FMN_FAD EXPORTER YEEO-RELATED"/>
    <property type="match status" value="1"/>
</dbReference>
<evidence type="ECO:0000256" key="6">
    <source>
        <dbReference type="ARBA" id="ARBA00022449"/>
    </source>
</evidence>
<comment type="similarity">
    <text evidence="3">Belongs to the multi antimicrobial extrusion (MATE) (TC 2.A.66.1) family.</text>
</comment>
<dbReference type="CDD" id="cd13137">
    <property type="entry name" value="MATE_NorM_like"/>
    <property type="match status" value="1"/>
</dbReference>
<organism evidence="14 15">
    <name type="scientific">Lucifera butyrica</name>
    <dbReference type="NCBI Taxonomy" id="1351585"/>
    <lineage>
        <taxon>Bacteria</taxon>
        <taxon>Bacillati</taxon>
        <taxon>Bacillota</taxon>
        <taxon>Negativicutes</taxon>
        <taxon>Veillonellales</taxon>
        <taxon>Veillonellaceae</taxon>
        <taxon>Lucifera</taxon>
    </lineage>
</organism>
<dbReference type="EMBL" id="UPPP01000072">
    <property type="protein sequence ID" value="VBB07116.1"/>
    <property type="molecule type" value="Genomic_DNA"/>
</dbReference>
<feature type="transmembrane region" description="Helical" evidence="13">
    <location>
        <begin position="275"/>
        <end position="305"/>
    </location>
</feature>
<dbReference type="AlphaFoldDB" id="A0A498R393"/>
<keyword evidence="10" id="KW-0406">Ion transport</keyword>
<feature type="transmembrane region" description="Helical" evidence="13">
    <location>
        <begin position="360"/>
        <end position="381"/>
    </location>
</feature>
<gene>
    <name evidence="14" type="ORF">LUCI_2360</name>
</gene>
<keyword evidence="7" id="KW-1003">Cell membrane</keyword>
<sequence length="450" mass="49510">MMFRKEVINLAFPVVMEQFCILIMGFLNSIIASSLGKEVISAIGMIDSFNMVVIYSFSGLAVGGTVLVAQYYGKKELSLSNESGKQILYMGTLISLLITIIIGYYEYPILSFLYGAAEPSVMNNAIAFWQITIYTYPFIAIELIVSGIFRGAGNTKLPMQINIIMNGFNVILSYIFIYGIHINETFLEFPGLGIAGAAIGIGIPRAIGAIMAIAAYINGVDYLKLNRPLSFVPDFSLIRKIFSVSIPATLEALLFNGGKIITQVFIVSLGTEAIAANYIAIYISAILNIPGNALGVVATMMVAQYMGQKNILKAKEILVYILKLATVSLTVFAISCIPFYKYIVLLYTKDLTVIKMTVDLLVTNSVFMIVWALSFVLPAGLKGAGDATYTMIISLLGMWLFRIFGGYLLGIRLGLGIEGVWLGMFIDWLVRGGLYLKRFRETAWYKHNVC</sequence>
<dbReference type="GO" id="GO:0006811">
    <property type="term" value="P:monoatomic ion transport"/>
    <property type="evidence" value="ECO:0007669"/>
    <property type="project" value="UniProtKB-KW"/>
</dbReference>
<dbReference type="Proteomes" id="UP000277811">
    <property type="component" value="Unassembled WGS sequence"/>
</dbReference>
<dbReference type="RefSeq" id="WP_122628064.1">
    <property type="nucleotide sequence ID" value="NZ_UPPP01000072.1"/>
</dbReference>
<dbReference type="GO" id="GO:0005886">
    <property type="term" value="C:plasma membrane"/>
    <property type="evidence" value="ECO:0007669"/>
    <property type="project" value="UniProtKB-SubCell"/>
</dbReference>
<dbReference type="GO" id="GO:0015297">
    <property type="term" value="F:antiporter activity"/>
    <property type="evidence" value="ECO:0007669"/>
    <property type="project" value="UniProtKB-KW"/>
</dbReference>
<feature type="transmembrane region" description="Helical" evidence="13">
    <location>
        <begin position="388"/>
        <end position="405"/>
    </location>
</feature>
<dbReference type="InterPro" id="IPR050222">
    <property type="entry name" value="MATE_MdtK"/>
</dbReference>
<evidence type="ECO:0000256" key="5">
    <source>
        <dbReference type="ARBA" id="ARBA00022448"/>
    </source>
</evidence>
<keyword evidence="9 13" id="KW-1133">Transmembrane helix</keyword>
<evidence type="ECO:0000256" key="9">
    <source>
        <dbReference type="ARBA" id="ARBA00022989"/>
    </source>
</evidence>
<feature type="transmembrane region" description="Helical" evidence="13">
    <location>
        <begin position="52"/>
        <end position="72"/>
    </location>
</feature>
<feature type="transmembrane region" description="Helical" evidence="13">
    <location>
        <begin position="161"/>
        <end position="180"/>
    </location>
</feature>
<accession>A0A498R393</accession>
<keyword evidence="5" id="KW-0813">Transport</keyword>
<comment type="function">
    <text evidence="1">Multidrug efflux pump.</text>
</comment>
<evidence type="ECO:0000256" key="11">
    <source>
        <dbReference type="ARBA" id="ARBA00023136"/>
    </source>
</evidence>
<feature type="transmembrane region" description="Helical" evidence="13">
    <location>
        <begin position="7"/>
        <end position="32"/>
    </location>
</feature>
<comment type="subcellular location">
    <subcellularLocation>
        <location evidence="2">Cell membrane</location>
        <topology evidence="2">Multi-pass membrane protein</topology>
    </subcellularLocation>
</comment>
<dbReference type="InterPro" id="IPR002528">
    <property type="entry name" value="MATE_fam"/>
</dbReference>
<evidence type="ECO:0000313" key="15">
    <source>
        <dbReference type="Proteomes" id="UP000277811"/>
    </source>
</evidence>
<evidence type="ECO:0000313" key="14">
    <source>
        <dbReference type="EMBL" id="VBB07116.1"/>
    </source>
</evidence>
<keyword evidence="8 13" id="KW-0812">Transmembrane</keyword>
<protein>
    <recommendedName>
        <fullName evidence="4">Probable multidrug resistance protein NorM</fullName>
    </recommendedName>
    <alternativeName>
        <fullName evidence="12">Multidrug-efflux transporter</fullName>
    </alternativeName>
</protein>
<feature type="transmembrane region" description="Helical" evidence="13">
    <location>
        <begin position="127"/>
        <end position="149"/>
    </location>
</feature>
<dbReference type="OrthoDB" id="62420at2"/>
<feature type="transmembrane region" description="Helical" evidence="13">
    <location>
        <begin position="317"/>
        <end position="340"/>
    </location>
</feature>
<keyword evidence="15" id="KW-1185">Reference proteome</keyword>
<evidence type="ECO:0000256" key="3">
    <source>
        <dbReference type="ARBA" id="ARBA00010199"/>
    </source>
</evidence>
<dbReference type="PANTHER" id="PTHR43298">
    <property type="entry name" value="MULTIDRUG RESISTANCE PROTEIN NORM-RELATED"/>
    <property type="match status" value="1"/>
</dbReference>
<feature type="transmembrane region" description="Helical" evidence="13">
    <location>
        <begin position="87"/>
        <end position="107"/>
    </location>
</feature>
<dbReference type="GO" id="GO:0042910">
    <property type="term" value="F:xenobiotic transmembrane transporter activity"/>
    <property type="evidence" value="ECO:0007669"/>
    <property type="project" value="InterPro"/>
</dbReference>
<reference evidence="14 15" key="1">
    <citation type="submission" date="2018-06" db="EMBL/GenBank/DDBJ databases">
        <authorList>
            <person name="Strepis N."/>
        </authorList>
    </citation>
    <scope>NUCLEOTIDE SEQUENCE [LARGE SCALE GENOMIC DNA]</scope>
    <source>
        <strain evidence="14">LUCI</strain>
    </source>
</reference>
<evidence type="ECO:0000256" key="8">
    <source>
        <dbReference type="ARBA" id="ARBA00022692"/>
    </source>
</evidence>
<keyword evidence="6" id="KW-0050">Antiport</keyword>
<name>A0A498R393_9FIRM</name>
<evidence type="ECO:0000256" key="10">
    <source>
        <dbReference type="ARBA" id="ARBA00023065"/>
    </source>
</evidence>
<evidence type="ECO:0000256" key="1">
    <source>
        <dbReference type="ARBA" id="ARBA00003408"/>
    </source>
</evidence>
<evidence type="ECO:0000256" key="13">
    <source>
        <dbReference type="SAM" id="Phobius"/>
    </source>
</evidence>
<evidence type="ECO:0000256" key="7">
    <source>
        <dbReference type="ARBA" id="ARBA00022475"/>
    </source>
</evidence>
<keyword evidence="11 13" id="KW-0472">Membrane</keyword>
<dbReference type="InterPro" id="IPR048279">
    <property type="entry name" value="MdtK-like"/>
</dbReference>
<evidence type="ECO:0000256" key="4">
    <source>
        <dbReference type="ARBA" id="ARBA00020268"/>
    </source>
</evidence>
<proteinExistence type="inferred from homology"/>
<dbReference type="Pfam" id="PF01554">
    <property type="entry name" value="MatE"/>
    <property type="match status" value="2"/>
</dbReference>
<feature type="transmembrane region" description="Helical" evidence="13">
    <location>
        <begin position="192"/>
        <end position="217"/>
    </location>
</feature>
<evidence type="ECO:0000256" key="2">
    <source>
        <dbReference type="ARBA" id="ARBA00004651"/>
    </source>
</evidence>
<dbReference type="NCBIfam" id="TIGR00797">
    <property type="entry name" value="matE"/>
    <property type="match status" value="1"/>
</dbReference>
<evidence type="ECO:0000256" key="12">
    <source>
        <dbReference type="ARBA" id="ARBA00031636"/>
    </source>
</evidence>